<sequence>MTTKSDNLHRAIEAERRPPLSRQSRYIRRERCDCEDHGRSIGRPHISLSEKIL</sequence>
<feature type="region of interest" description="Disordered" evidence="1">
    <location>
        <begin position="1"/>
        <end position="24"/>
    </location>
</feature>
<evidence type="ECO:0000313" key="2">
    <source>
        <dbReference type="EMBL" id="KAF7820242.1"/>
    </source>
</evidence>
<accession>A0A834TDN1</accession>
<dbReference type="EMBL" id="JAAIUW010000008">
    <property type="protein sequence ID" value="KAF7820242.1"/>
    <property type="molecule type" value="Genomic_DNA"/>
</dbReference>
<reference evidence="2" key="1">
    <citation type="submission" date="2020-09" db="EMBL/GenBank/DDBJ databases">
        <title>Genome-Enabled Discovery of Anthraquinone Biosynthesis in Senna tora.</title>
        <authorList>
            <person name="Kang S.-H."/>
            <person name="Pandey R.P."/>
            <person name="Lee C.-M."/>
            <person name="Sim J.-S."/>
            <person name="Jeong J.-T."/>
            <person name="Choi B.-S."/>
            <person name="Jung M."/>
            <person name="Ginzburg D."/>
            <person name="Zhao K."/>
            <person name="Won S.Y."/>
            <person name="Oh T.-J."/>
            <person name="Yu Y."/>
            <person name="Kim N.-H."/>
            <person name="Lee O.R."/>
            <person name="Lee T.-H."/>
            <person name="Bashyal P."/>
            <person name="Kim T.-S."/>
            <person name="Lee W.-H."/>
            <person name="Kawkins C."/>
            <person name="Kim C.-K."/>
            <person name="Kim J.S."/>
            <person name="Ahn B.O."/>
            <person name="Rhee S.Y."/>
            <person name="Sohng J.K."/>
        </authorList>
    </citation>
    <scope>NUCLEOTIDE SEQUENCE</scope>
    <source>
        <tissue evidence="2">Leaf</tissue>
    </source>
</reference>
<evidence type="ECO:0000256" key="1">
    <source>
        <dbReference type="SAM" id="MobiDB-lite"/>
    </source>
</evidence>
<evidence type="ECO:0000313" key="3">
    <source>
        <dbReference type="Proteomes" id="UP000634136"/>
    </source>
</evidence>
<feature type="compositionally biased region" description="Basic and acidic residues" evidence="1">
    <location>
        <begin position="1"/>
        <end position="18"/>
    </location>
</feature>
<name>A0A834TDN1_9FABA</name>
<dbReference type="Proteomes" id="UP000634136">
    <property type="component" value="Unassembled WGS sequence"/>
</dbReference>
<proteinExistence type="predicted"/>
<dbReference type="AlphaFoldDB" id="A0A834TDN1"/>
<gene>
    <name evidence="2" type="ORF">G2W53_025697</name>
</gene>
<keyword evidence="3" id="KW-1185">Reference proteome</keyword>
<organism evidence="2 3">
    <name type="scientific">Senna tora</name>
    <dbReference type="NCBI Taxonomy" id="362788"/>
    <lineage>
        <taxon>Eukaryota</taxon>
        <taxon>Viridiplantae</taxon>
        <taxon>Streptophyta</taxon>
        <taxon>Embryophyta</taxon>
        <taxon>Tracheophyta</taxon>
        <taxon>Spermatophyta</taxon>
        <taxon>Magnoliopsida</taxon>
        <taxon>eudicotyledons</taxon>
        <taxon>Gunneridae</taxon>
        <taxon>Pentapetalae</taxon>
        <taxon>rosids</taxon>
        <taxon>fabids</taxon>
        <taxon>Fabales</taxon>
        <taxon>Fabaceae</taxon>
        <taxon>Caesalpinioideae</taxon>
        <taxon>Cassia clade</taxon>
        <taxon>Senna</taxon>
    </lineage>
</organism>
<comment type="caution">
    <text evidence="2">The sequence shown here is derived from an EMBL/GenBank/DDBJ whole genome shotgun (WGS) entry which is preliminary data.</text>
</comment>
<protein>
    <submittedName>
        <fullName evidence="2">Uncharacterized protein</fullName>
    </submittedName>
</protein>